<protein>
    <submittedName>
        <fullName evidence="1">Uncharacterized protein</fullName>
    </submittedName>
</protein>
<dbReference type="VEuPathDB" id="FungiDB:sscle_03g030780"/>
<organism evidence="1 2">
    <name type="scientific">Sclerotinia sclerotiorum (strain ATCC 18683 / 1980 / Ss-1)</name>
    <name type="common">White mold</name>
    <name type="synonym">Whetzelinia sclerotiorum</name>
    <dbReference type="NCBI Taxonomy" id="665079"/>
    <lineage>
        <taxon>Eukaryota</taxon>
        <taxon>Fungi</taxon>
        <taxon>Dikarya</taxon>
        <taxon>Ascomycota</taxon>
        <taxon>Pezizomycotina</taxon>
        <taxon>Leotiomycetes</taxon>
        <taxon>Helotiales</taxon>
        <taxon>Sclerotiniaceae</taxon>
        <taxon>Sclerotinia</taxon>
    </lineage>
</organism>
<proteinExistence type="predicted"/>
<dbReference type="KEGG" id="ssl:SS1G_13231"/>
<gene>
    <name evidence="1" type="ORF">sscle_03g030780</name>
</gene>
<accession>A0A1D9Q008</accession>
<reference evidence="2" key="1">
    <citation type="journal article" date="2017" name="Genome Biol. Evol.">
        <title>The complete genome sequence of the phytopathogenic fungus Sclerotinia sclerotiorum reveals insights into the genome architecture of broad host range pathogens.</title>
        <authorList>
            <person name="Derbyshire M."/>
            <person name="Denton-Giles M."/>
            <person name="Hegedus D."/>
            <person name="Seifbarghy S."/>
            <person name="Rollins J."/>
            <person name="van Kan J."/>
            <person name="Seidl M.F."/>
            <person name="Faino L."/>
            <person name="Mbengue M."/>
            <person name="Navaud O."/>
            <person name="Raffaele S."/>
            <person name="Hammond-Kosack K."/>
            <person name="Heard S."/>
            <person name="Oliver R."/>
        </authorList>
    </citation>
    <scope>NUCLEOTIDE SEQUENCE [LARGE SCALE GENOMIC DNA]</scope>
    <source>
        <strain evidence="2">ATCC 18683 / 1980 / Ss-1</strain>
    </source>
</reference>
<dbReference type="RefSeq" id="XP_001585715.1">
    <property type="nucleotide sequence ID" value="XM_001585665.1"/>
</dbReference>
<dbReference type="AlphaFoldDB" id="A0A1D9Q008"/>
<evidence type="ECO:0000313" key="1">
    <source>
        <dbReference type="EMBL" id="APA08308.1"/>
    </source>
</evidence>
<dbReference type="Proteomes" id="UP000177798">
    <property type="component" value="Chromosome 3"/>
</dbReference>
<dbReference type="EMBL" id="CP017816">
    <property type="protein sequence ID" value="APA08308.1"/>
    <property type="molecule type" value="Genomic_DNA"/>
</dbReference>
<evidence type="ECO:0000313" key="2">
    <source>
        <dbReference type="Proteomes" id="UP000177798"/>
    </source>
</evidence>
<dbReference type="OrthoDB" id="5424209at2759"/>
<name>A0A1D9Q008_SCLS1</name>
<sequence length="118" mass="13265">MSRRRWESYIFNSILATRKKFGCEPSREYIYVDGNSNAVSAPGDSGALICDIDVVAEEKDFGDRALVLITIVLGAEENYGVWNTVGYATPINIVLKDIENFMNWDSGSIKFCEEPEEE</sequence>